<dbReference type="InterPro" id="IPR051061">
    <property type="entry name" value="Zinc_finger_trans_reg"/>
</dbReference>
<dbReference type="PANTHER" id="PTHR46179:SF19">
    <property type="entry name" value="C2H2 FINGER DOMAIN TRANSCRIPTION FACTOR (EUROFUNG)-RELATED"/>
    <property type="match status" value="1"/>
</dbReference>
<feature type="compositionally biased region" description="Polar residues" evidence="2">
    <location>
        <begin position="214"/>
        <end position="226"/>
    </location>
</feature>
<dbReference type="GO" id="GO:0008270">
    <property type="term" value="F:zinc ion binding"/>
    <property type="evidence" value="ECO:0007669"/>
    <property type="project" value="UniProtKB-KW"/>
</dbReference>
<evidence type="ECO:0000313" key="5">
    <source>
        <dbReference type="Proteomes" id="UP000242877"/>
    </source>
</evidence>
<keyword evidence="1" id="KW-0862">Zinc</keyword>
<feature type="domain" description="C2H2-type" evidence="3">
    <location>
        <begin position="187"/>
        <end position="217"/>
    </location>
</feature>
<gene>
    <name evidence="4" type="ORF">AAP_02676</name>
</gene>
<evidence type="ECO:0000256" key="1">
    <source>
        <dbReference type="PROSITE-ProRule" id="PRU00042"/>
    </source>
</evidence>
<dbReference type="GO" id="GO:0005634">
    <property type="term" value="C:nucleus"/>
    <property type="evidence" value="ECO:0007669"/>
    <property type="project" value="TreeGrafter"/>
</dbReference>
<reference evidence="4 5" key="1">
    <citation type="journal article" date="2016" name="Genome Biol. Evol.">
        <title>Divergent and convergent evolution of fungal pathogenicity.</title>
        <authorList>
            <person name="Shang Y."/>
            <person name="Xiao G."/>
            <person name="Zheng P."/>
            <person name="Cen K."/>
            <person name="Zhan S."/>
            <person name="Wang C."/>
        </authorList>
    </citation>
    <scope>NUCLEOTIDE SEQUENCE [LARGE SCALE GENOMIC DNA]</scope>
    <source>
        <strain evidence="4 5">ARSEF 7405</strain>
    </source>
</reference>
<dbReference type="PROSITE" id="PS00028">
    <property type="entry name" value="ZINC_FINGER_C2H2_1"/>
    <property type="match status" value="1"/>
</dbReference>
<feature type="domain" description="C2H2-type" evidence="3">
    <location>
        <begin position="229"/>
        <end position="265"/>
    </location>
</feature>
<feature type="region of interest" description="Disordered" evidence="2">
    <location>
        <begin position="1"/>
        <end position="77"/>
    </location>
</feature>
<evidence type="ECO:0000259" key="3">
    <source>
        <dbReference type="PROSITE" id="PS50157"/>
    </source>
</evidence>
<dbReference type="AlphaFoldDB" id="A0A166NY75"/>
<dbReference type="VEuPathDB" id="FungiDB:AAP_02676"/>
<feature type="region of interest" description="Disordered" evidence="2">
    <location>
        <begin position="385"/>
        <end position="456"/>
    </location>
</feature>
<dbReference type="OrthoDB" id="7295497at2759"/>
<proteinExistence type="predicted"/>
<feature type="region of interest" description="Disordered" evidence="2">
    <location>
        <begin position="208"/>
        <end position="234"/>
    </location>
</feature>
<feature type="compositionally biased region" description="Low complexity" evidence="2">
    <location>
        <begin position="414"/>
        <end position="425"/>
    </location>
</feature>
<name>A0A166NY75_9EURO</name>
<dbReference type="Gene3D" id="3.30.160.60">
    <property type="entry name" value="Classic Zinc Finger"/>
    <property type="match status" value="1"/>
</dbReference>
<organism evidence="4 5">
    <name type="scientific">Ascosphaera apis ARSEF 7405</name>
    <dbReference type="NCBI Taxonomy" id="392613"/>
    <lineage>
        <taxon>Eukaryota</taxon>
        <taxon>Fungi</taxon>
        <taxon>Dikarya</taxon>
        <taxon>Ascomycota</taxon>
        <taxon>Pezizomycotina</taxon>
        <taxon>Eurotiomycetes</taxon>
        <taxon>Eurotiomycetidae</taxon>
        <taxon>Onygenales</taxon>
        <taxon>Ascosphaeraceae</taxon>
        <taxon>Ascosphaera</taxon>
    </lineage>
</organism>
<evidence type="ECO:0000313" key="4">
    <source>
        <dbReference type="EMBL" id="KZZ93210.1"/>
    </source>
</evidence>
<dbReference type="SMART" id="SM00355">
    <property type="entry name" value="ZnF_C2H2"/>
    <property type="match status" value="3"/>
</dbReference>
<keyword evidence="5" id="KW-1185">Reference proteome</keyword>
<dbReference type="PANTHER" id="PTHR46179">
    <property type="entry name" value="ZINC FINGER PROTEIN"/>
    <property type="match status" value="1"/>
</dbReference>
<feature type="compositionally biased region" description="Low complexity" evidence="2">
    <location>
        <begin position="55"/>
        <end position="77"/>
    </location>
</feature>
<feature type="compositionally biased region" description="Polar residues" evidence="2">
    <location>
        <begin position="12"/>
        <end position="23"/>
    </location>
</feature>
<keyword evidence="1" id="KW-0479">Metal-binding</keyword>
<dbReference type="PROSITE" id="PS50157">
    <property type="entry name" value="ZINC_FINGER_C2H2_2"/>
    <property type="match status" value="2"/>
</dbReference>
<dbReference type="GO" id="GO:0006357">
    <property type="term" value="P:regulation of transcription by RNA polymerase II"/>
    <property type="evidence" value="ECO:0007669"/>
    <property type="project" value="TreeGrafter"/>
</dbReference>
<sequence>MPDMDSQLDYASLTTTGPASSLNAYMDLTQAPGGDGLPAPFPFVHGSETYMSPGAQQEQQSQEQQSQEQQTQEQQSPQQQQLEQLQLQQMQLQQAQVQQQQLQQPQQQQLSQPELQLQQMQLAMTMQQQPLAGVSGQAFTADVLRLLPFPPAANPIHQNYTQALLGIDRSPEHQPQNNPDDPDGSCYSCTYHGCETRLDTATQLQRHKREVHRSNGNRNDIRNTQAGPHRCRRFNPSSGKRCDSVFSRPYDLTRHEDTIHNVRKEKAKCCFCPEEKCFSRNDALTRHMRVVHPDIQWPGKVKRRSKGGDSGHRNKRARHAEDAPENPMPENGAPMNGGVGSLQPAPQLFQSVPEMQQVSAFQQQQLAQAQMQVQAQLEQLQQPQFMPDQQQQQPNLPMMDTVPTLLGSRPPNVPQEVQEQQQQQEQQDEQPEQQQEPDTKVEKEEEVQNDDSMGLH</sequence>
<feature type="compositionally biased region" description="Low complexity" evidence="2">
    <location>
        <begin position="385"/>
        <end position="400"/>
    </location>
</feature>
<keyword evidence="1" id="KW-0863">Zinc-finger</keyword>
<dbReference type="Proteomes" id="UP000242877">
    <property type="component" value="Unassembled WGS sequence"/>
</dbReference>
<accession>A0A166NY75</accession>
<protein>
    <submittedName>
        <fullName evidence="4">Zinc finger, C2H2-like protein</fullName>
    </submittedName>
</protein>
<dbReference type="EMBL" id="AZGZ01000009">
    <property type="protein sequence ID" value="KZZ93210.1"/>
    <property type="molecule type" value="Genomic_DNA"/>
</dbReference>
<evidence type="ECO:0000256" key="2">
    <source>
        <dbReference type="SAM" id="MobiDB-lite"/>
    </source>
</evidence>
<comment type="caution">
    <text evidence="4">The sequence shown here is derived from an EMBL/GenBank/DDBJ whole genome shotgun (WGS) entry which is preliminary data.</text>
</comment>
<feature type="region of interest" description="Disordered" evidence="2">
    <location>
        <begin position="296"/>
        <end position="341"/>
    </location>
</feature>
<dbReference type="InterPro" id="IPR013087">
    <property type="entry name" value="Znf_C2H2_type"/>
</dbReference>